<evidence type="ECO:0008006" key="2">
    <source>
        <dbReference type="Google" id="ProtNLM"/>
    </source>
</evidence>
<dbReference type="EMBL" id="FLUM01000003">
    <property type="protein sequence ID" value="SBW02491.1"/>
    <property type="molecule type" value="Genomic_DNA"/>
</dbReference>
<organism evidence="1">
    <name type="scientific">uncultured Dysgonomonas sp</name>
    <dbReference type="NCBI Taxonomy" id="206096"/>
    <lineage>
        <taxon>Bacteria</taxon>
        <taxon>Pseudomonadati</taxon>
        <taxon>Bacteroidota</taxon>
        <taxon>Bacteroidia</taxon>
        <taxon>Bacteroidales</taxon>
        <taxon>Dysgonomonadaceae</taxon>
        <taxon>Dysgonomonas</taxon>
        <taxon>environmental samples</taxon>
    </lineage>
</organism>
<evidence type="ECO:0000313" key="1">
    <source>
        <dbReference type="EMBL" id="SBW02491.1"/>
    </source>
</evidence>
<reference evidence="1" key="1">
    <citation type="submission" date="2016-04" db="EMBL/GenBank/DDBJ databases">
        <authorList>
            <person name="Evans L.H."/>
            <person name="Alamgir A."/>
            <person name="Owens N."/>
            <person name="Weber N.D."/>
            <person name="Virtaneva K."/>
            <person name="Barbian K."/>
            <person name="Babar A."/>
            <person name="Rosenke K."/>
        </authorList>
    </citation>
    <scope>NUCLEOTIDE SEQUENCE</scope>
    <source>
        <strain evidence="1">86-1</strain>
    </source>
</reference>
<proteinExistence type="predicted"/>
<protein>
    <recommendedName>
        <fullName evidence="2">Clindamycin resistance transfer factor BtgA</fullName>
    </recommendedName>
</protein>
<gene>
    <name evidence="1" type="ORF">KL86DYS1_30319</name>
</gene>
<dbReference type="NCBIfam" id="NF041200">
    <property type="entry name" value="mob_BfmA_Nterm"/>
    <property type="match status" value="1"/>
</dbReference>
<dbReference type="AlphaFoldDB" id="A0A212JSS8"/>
<sequence>MNIIANYQAFKGMNSHEKVIIMQNKGQKIIYTTVSIDKETGRLVEKICKRYSLKKSEVVKLAFGYIDKAHINPADAPESVKSELAKINKRQDDIIRFIRRYEEDQLNPMIRTSHSIAVRFDTAIKEQKELISSEINISRELQDNVLKKISETFNQHAEVINNQAKQINDLVQAINLSSRKQERNNNKLLKLISLYSELTTCGVMDGKRKENLKAEINDLINE</sequence>
<dbReference type="InterPro" id="IPR048012">
    <property type="entry name" value="BfmA-like_N"/>
</dbReference>
<name>A0A212JSS8_9BACT</name>
<accession>A0A212JSS8</accession>